<dbReference type="Gene3D" id="3.30.70.100">
    <property type="match status" value="1"/>
</dbReference>
<feature type="transmembrane region" description="Helical" evidence="7">
    <location>
        <begin position="105"/>
        <end position="124"/>
    </location>
</feature>
<dbReference type="InterPro" id="IPR045276">
    <property type="entry name" value="YbiO_bact"/>
</dbReference>
<reference evidence="11 12" key="1">
    <citation type="submission" date="2021-02" db="EMBL/GenBank/DDBJ databases">
        <authorList>
            <person name="Han P."/>
        </authorList>
    </citation>
    <scope>NUCLEOTIDE SEQUENCE [LARGE SCALE GENOMIC DNA]</scope>
    <source>
        <strain evidence="11">Candidatus Nitrospira sp. ZN2</strain>
    </source>
</reference>
<comment type="subcellular location">
    <subcellularLocation>
        <location evidence="1">Cell membrane</location>
        <topology evidence="1">Multi-pass membrane protein</topology>
    </subcellularLocation>
</comment>
<dbReference type="InterPro" id="IPR049278">
    <property type="entry name" value="MS_channel_C"/>
</dbReference>
<comment type="caution">
    <text evidence="11">The sequence shown here is derived from an EMBL/GenBank/DDBJ whole genome shotgun (WGS) entry which is preliminary data.</text>
</comment>
<evidence type="ECO:0000313" key="11">
    <source>
        <dbReference type="EMBL" id="CAE6730863.1"/>
    </source>
</evidence>
<evidence type="ECO:0000256" key="6">
    <source>
        <dbReference type="ARBA" id="ARBA00023136"/>
    </source>
</evidence>
<keyword evidence="12" id="KW-1185">Reference proteome</keyword>
<feature type="domain" description="Mechanosensitive ion channel MscS" evidence="8">
    <location>
        <begin position="122"/>
        <end position="186"/>
    </location>
</feature>
<dbReference type="InterPro" id="IPR023408">
    <property type="entry name" value="MscS_beta-dom_sf"/>
</dbReference>
<feature type="transmembrane region" description="Helical" evidence="7">
    <location>
        <begin position="12"/>
        <end position="39"/>
    </location>
</feature>
<evidence type="ECO:0000259" key="8">
    <source>
        <dbReference type="Pfam" id="PF00924"/>
    </source>
</evidence>
<comment type="similarity">
    <text evidence="2">Belongs to the MscS (TC 1.A.23) family.</text>
</comment>
<dbReference type="Pfam" id="PF00924">
    <property type="entry name" value="MS_channel_2nd"/>
    <property type="match status" value="1"/>
</dbReference>
<feature type="domain" description="Mechanosensitive ion channel MscS C-terminal" evidence="9">
    <location>
        <begin position="193"/>
        <end position="280"/>
    </location>
</feature>
<keyword evidence="6 7" id="KW-0472">Membrane</keyword>
<keyword evidence="5 7" id="KW-1133">Transmembrane helix</keyword>
<dbReference type="Proteomes" id="UP000675880">
    <property type="component" value="Unassembled WGS sequence"/>
</dbReference>
<dbReference type="Pfam" id="PF21082">
    <property type="entry name" value="MS_channel_3rd"/>
    <property type="match status" value="1"/>
</dbReference>
<keyword evidence="3" id="KW-1003">Cell membrane</keyword>
<feature type="transmembrane region" description="Helical" evidence="7">
    <location>
        <begin position="77"/>
        <end position="99"/>
    </location>
</feature>
<evidence type="ECO:0000256" key="2">
    <source>
        <dbReference type="ARBA" id="ARBA00008017"/>
    </source>
</evidence>
<dbReference type="PANTHER" id="PTHR30460:SF0">
    <property type="entry name" value="MODERATE CONDUCTANCE MECHANOSENSITIVE CHANNEL YBIO"/>
    <property type="match status" value="1"/>
</dbReference>
<protein>
    <submittedName>
        <fullName evidence="11">Mechanosensitive ion channel protein MscS</fullName>
    </submittedName>
</protein>
<gene>
    <name evidence="11" type="ORF">NSPZN2_100353</name>
</gene>
<dbReference type="EMBL" id="CAJNBJ010000002">
    <property type="protein sequence ID" value="CAE6730863.1"/>
    <property type="molecule type" value="Genomic_DNA"/>
</dbReference>
<dbReference type="SUPFAM" id="SSF50182">
    <property type="entry name" value="Sm-like ribonucleoproteins"/>
    <property type="match status" value="1"/>
</dbReference>
<dbReference type="InterPro" id="IPR010920">
    <property type="entry name" value="LSM_dom_sf"/>
</dbReference>
<dbReference type="InterPro" id="IPR006685">
    <property type="entry name" value="MscS_channel_2nd"/>
</dbReference>
<dbReference type="InterPro" id="IPR011066">
    <property type="entry name" value="MscS_channel_C_sf"/>
</dbReference>
<accession>A0ABM8R3F6</accession>
<feature type="domain" description="Mechanosensitive ion channel transmembrane helices 2/3" evidence="10">
    <location>
        <begin position="85"/>
        <end position="121"/>
    </location>
</feature>
<dbReference type="PANTHER" id="PTHR30460">
    <property type="entry name" value="MODERATE CONDUCTANCE MECHANOSENSITIVE CHANNEL YBIO"/>
    <property type="match status" value="1"/>
</dbReference>
<evidence type="ECO:0000256" key="3">
    <source>
        <dbReference type="ARBA" id="ARBA00022475"/>
    </source>
</evidence>
<dbReference type="Pfam" id="PF21088">
    <property type="entry name" value="MS_channel_1st"/>
    <property type="match status" value="1"/>
</dbReference>
<dbReference type="Gene3D" id="2.30.30.60">
    <property type="match status" value="1"/>
</dbReference>
<keyword evidence="4 7" id="KW-0812">Transmembrane</keyword>
<name>A0ABM8R3F6_9BACT</name>
<evidence type="ECO:0000256" key="5">
    <source>
        <dbReference type="ARBA" id="ARBA00022989"/>
    </source>
</evidence>
<organism evidence="11 12">
    <name type="scientific">Nitrospira defluvii</name>
    <dbReference type="NCBI Taxonomy" id="330214"/>
    <lineage>
        <taxon>Bacteria</taxon>
        <taxon>Pseudomonadati</taxon>
        <taxon>Nitrospirota</taxon>
        <taxon>Nitrospiria</taxon>
        <taxon>Nitrospirales</taxon>
        <taxon>Nitrospiraceae</taxon>
        <taxon>Nitrospira</taxon>
    </lineage>
</organism>
<evidence type="ECO:0000256" key="4">
    <source>
        <dbReference type="ARBA" id="ARBA00022692"/>
    </source>
</evidence>
<evidence type="ECO:0000256" key="7">
    <source>
        <dbReference type="SAM" id="Phobius"/>
    </source>
</evidence>
<evidence type="ECO:0000259" key="10">
    <source>
        <dbReference type="Pfam" id="PF21088"/>
    </source>
</evidence>
<dbReference type="InterPro" id="IPR049142">
    <property type="entry name" value="MS_channel_1st"/>
</dbReference>
<evidence type="ECO:0000256" key="1">
    <source>
        <dbReference type="ARBA" id="ARBA00004651"/>
    </source>
</evidence>
<sequence>MMTGFSIETAWPWLISMATTVGLALLRVGLVFVVGYIALRFSRLGLLQLERVMVAASDTVDQQAGTAQKRAATLTGILRTIALTAIWAVVIIESLQVVGLDVAPILAGAGIIGLAVGFGAQNLVRDLISGFFIILEDHIRLGDVAVINGTGGQVETITFRTISLRDFSGVVHVFPNGGINTLSNMTKDWSAFVLDMGVAYREDTDRVVAVMRAVGDELRQDRELGSLILEPIEIVGVENFADSAVTIRARIKTKPAEQWKIGREYRRRLKKVFDAEGIDIPFPQRALSLLEAGHPFKVELVGGMKPAGS</sequence>
<dbReference type="RefSeq" id="WP_246507526.1">
    <property type="nucleotide sequence ID" value="NZ_CAJNBJ010000002.1"/>
</dbReference>
<dbReference type="Gene3D" id="1.10.287.1260">
    <property type="match status" value="1"/>
</dbReference>
<dbReference type="SUPFAM" id="SSF82689">
    <property type="entry name" value="Mechanosensitive channel protein MscS (YggB), C-terminal domain"/>
    <property type="match status" value="1"/>
</dbReference>
<evidence type="ECO:0000259" key="9">
    <source>
        <dbReference type="Pfam" id="PF21082"/>
    </source>
</evidence>
<dbReference type="InterPro" id="IPR011014">
    <property type="entry name" value="MscS_channel_TM-2"/>
</dbReference>
<evidence type="ECO:0000313" key="12">
    <source>
        <dbReference type="Proteomes" id="UP000675880"/>
    </source>
</evidence>
<dbReference type="SUPFAM" id="SSF82861">
    <property type="entry name" value="Mechanosensitive channel protein MscS (YggB), transmembrane region"/>
    <property type="match status" value="1"/>
</dbReference>
<proteinExistence type="inferred from homology"/>